<evidence type="ECO:0000313" key="3">
    <source>
        <dbReference type="EMBL" id="KAH0449540.1"/>
    </source>
</evidence>
<accession>A0AAV7G1G9</accession>
<evidence type="ECO:0000259" key="2">
    <source>
        <dbReference type="Pfam" id="PF01370"/>
    </source>
</evidence>
<name>A0AAV7G1G9_DENCH</name>
<keyword evidence="1" id="KW-0560">Oxidoreductase</keyword>
<feature type="domain" description="NAD-dependent epimerase/dehydratase" evidence="2">
    <location>
        <begin position="80"/>
        <end position="164"/>
    </location>
</feature>
<dbReference type="Proteomes" id="UP000775213">
    <property type="component" value="Unassembled WGS sequence"/>
</dbReference>
<reference evidence="3 4" key="1">
    <citation type="journal article" date="2021" name="Hortic Res">
        <title>Chromosome-scale assembly of the Dendrobium chrysotoxum genome enhances the understanding of orchid evolution.</title>
        <authorList>
            <person name="Zhang Y."/>
            <person name="Zhang G.Q."/>
            <person name="Zhang D."/>
            <person name="Liu X.D."/>
            <person name="Xu X.Y."/>
            <person name="Sun W.H."/>
            <person name="Yu X."/>
            <person name="Zhu X."/>
            <person name="Wang Z.W."/>
            <person name="Zhao X."/>
            <person name="Zhong W.Y."/>
            <person name="Chen H."/>
            <person name="Yin W.L."/>
            <person name="Huang T."/>
            <person name="Niu S.C."/>
            <person name="Liu Z.J."/>
        </authorList>
    </citation>
    <scope>NUCLEOTIDE SEQUENCE [LARGE SCALE GENOMIC DNA]</scope>
    <source>
        <strain evidence="3">Lindl</strain>
    </source>
</reference>
<dbReference type="AlphaFoldDB" id="A0AAV7G1G9"/>
<dbReference type="PANTHER" id="PTHR10366">
    <property type="entry name" value="NAD DEPENDENT EPIMERASE/DEHYDRATASE"/>
    <property type="match status" value="1"/>
</dbReference>
<proteinExistence type="predicted"/>
<protein>
    <recommendedName>
        <fullName evidence="2">NAD-dependent epimerase/dehydratase domain-containing protein</fullName>
    </recommendedName>
</protein>
<dbReference type="SUPFAM" id="SSF51735">
    <property type="entry name" value="NAD(P)-binding Rossmann-fold domains"/>
    <property type="match status" value="1"/>
</dbReference>
<dbReference type="InterPro" id="IPR036291">
    <property type="entry name" value="NAD(P)-bd_dom_sf"/>
</dbReference>
<dbReference type="GO" id="GO:0016616">
    <property type="term" value="F:oxidoreductase activity, acting on the CH-OH group of donors, NAD or NADP as acceptor"/>
    <property type="evidence" value="ECO:0007669"/>
    <property type="project" value="TreeGrafter"/>
</dbReference>
<sequence length="241" mass="27423">MGKPAVGDERGDCGQEQREIARFLRVGRSRKNESEPRRLPPFGKGVGRAEAGFVREVRLQRRRIGGISAGFEDDLAKDWYSLSKTMAEKEAFRHAQENGLDVVTLCPSIVIGPLLQSTVNVSSLLLLDMLKGSSDFREKDRSWHFVDVRDLADAALLIYEKREASGRYICTLDPIKIGDFYGMLKNIYPGFKYHEIFRELGIDLHLTPEKLRKIGWKHKTLKEAISDSVQHYEEAGLLKME</sequence>
<dbReference type="Pfam" id="PF01370">
    <property type="entry name" value="Epimerase"/>
    <property type="match status" value="1"/>
</dbReference>
<dbReference type="EMBL" id="JAGFBR010000018">
    <property type="protein sequence ID" value="KAH0449540.1"/>
    <property type="molecule type" value="Genomic_DNA"/>
</dbReference>
<dbReference type="Gene3D" id="3.40.50.720">
    <property type="entry name" value="NAD(P)-binding Rossmann-like Domain"/>
    <property type="match status" value="1"/>
</dbReference>
<dbReference type="PANTHER" id="PTHR10366:SF831">
    <property type="entry name" value="NAD-DEPENDENT EPIMERASE_DEHYDRATASE DOMAIN-CONTAINING PROTEIN"/>
    <property type="match status" value="1"/>
</dbReference>
<organism evidence="3 4">
    <name type="scientific">Dendrobium chrysotoxum</name>
    <name type="common">Orchid</name>
    <dbReference type="NCBI Taxonomy" id="161865"/>
    <lineage>
        <taxon>Eukaryota</taxon>
        <taxon>Viridiplantae</taxon>
        <taxon>Streptophyta</taxon>
        <taxon>Embryophyta</taxon>
        <taxon>Tracheophyta</taxon>
        <taxon>Spermatophyta</taxon>
        <taxon>Magnoliopsida</taxon>
        <taxon>Liliopsida</taxon>
        <taxon>Asparagales</taxon>
        <taxon>Orchidaceae</taxon>
        <taxon>Epidendroideae</taxon>
        <taxon>Malaxideae</taxon>
        <taxon>Dendrobiinae</taxon>
        <taxon>Dendrobium</taxon>
    </lineage>
</organism>
<keyword evidence="4" id="KW-1185">Reference proteome</keyword>
<evidence type="ECO:0000256" key="1">
    <source>
        <dbReference type="ARBA" id="ARBA00023002"/>
    </source>
</evidence>
<dbReference type="InterPro" id="IPR050425">
    <property type="entry name" value="NAD(P)_dehydrat-like"/>
</dbReference>
<comment type="caution">
    <text evidence="3">The sequence shown here is derived from an EMBL/GenBank/DDBJ whole genome shotgun (WGS) entry which is preliminary data.</text>
</comment>
<evidence type="ECO:0000313" key="4">
    <source>
        <dbReference type="Proteomes" id="UP000775213"/>
    </source>
</evidence>
<dbReference type="InterPro" id="IPR001509">
    <property type="entry name" value="Epimerase_deHydtase"/>
</dbReference>
<gene>
    <name evidence="3" type="ORF">IEQ34_020232</name>
</gene>